<dbReference type="EMBL" id="CAEY01000548">
    <property type="status" value="NOT_ANNOTATED_CDS"/>
    <property type="molecule type" value="Genomic_DNA"/>
</dbReference>
<accession>T1KTZ4</accession>
<evidence type="ECO:0000313" key="2">
    <source>
        <dbReference type="EnsemblMetazoa" id="tetur21g01540.1"/>
    </source>
</evidence>
<reference evidence="2" key="2">
    <citation type="submission" date="2015-06" db="UniProtKB">
        <authorList>
            <consortium name="EnsemblMetazoa"/>
        </authorList>
    </citation>
    <scope>IDENTIFICATION</scope>
</reference>
<evidence type="ECO:0000313" key="3">
    <source>
        <dbReference type="Proteomes" id="UP000015104"/>
    </source>
</evidence>
<dbReference type="EnsemblMetazoa" id="tetur21g01540.1">
    <property type="protein sequence ID" value="tetur21g01540.1"/>
    <property type="gene ID" value="tetur21g01540"/>
</dbReference>
<protein>
    <submittedName>
        <fullName evidence="2">Uncharacterized protein</fullName>
    </submittedName>
</protein>
<evidence type="ECO:0000256" key="1">
    <source>
        <dbReference type="SAM" id="MobiDB-lite"/>
    </source>
</evidence>
<dbReference type="Proteomes" id="UP000015104">
    <property type="component" value="Unassembled WGS sequence"/>
</dbReference>
<sequence length="36" mass="3982">MDAKNLGHNNLNGAIILQGSPKDKRPNLIINIKQNK</sequence>
<reference evidence="3" key="1">
    <citation type="submission" date="2011-08" db="EMBL/GenBank/DDBJ databases">
        <authorList>
            <person name="Rombauts S."/>
        </authorList>
    </citation>
    <scope>NUCLEOTIDE SEQUENCE</scope>
    <source>
        <strain evidence="3">London</strain>
    </source>
</reference>
<keyword evidence="3" id="KW-1185">Reference proteome</keyword>
<organism evidence="2 3">
    <name type="scientific">Tetranychus urticae</name>
    <name type="common">Two-spotted spider mite</name>
    <dbReference type="NCBI Taxonomy" id="32264"/>
    <lineage>
        <taxon>Eukaryota</taxon>
        <taxon>Metazoa</taxon>
        <taxon>Ecdysozoa</taxon>
        <taxon>Arthropoda</taxon>
        <taxon>Chelicerata</taxon>
        <taxon>Arachnida</taxon>
        <taxon>Acari</taxon>
        <taxon>Acariformes</taxon>
        <taxon>Trombidiformes</taxon>
        <taxon>Prostigmata</taxon>
        <taxon>Eleutherengona</taxon>
        <taxon>Raphignathae</taxon>
        <taxon>Tetranychoidea</taxon>
        <taxon>Tetranychidae</taxon>
        <taxon>Tetranychus</taxon>
    </lineage>
</organism>
<dbReference type="HOGENOM" id="CLU_3360326_0_0_1"/>
<name>T1KTZ4_TETUR</name>
<proteinExistence type="predicted"/>
<dbReference type="AlphaFoldDB" id="T1KTZ4"/>
<feature type="region of interest" description="Disordered" evidence="1">
    <location>
        <begin position="1"/>
        <end position="36"/>
    </location>
</feature>